<evidence type="ECO:0000256" key="6">
    <source>
        <dbReference type="ARBA" id="ARBA00022857"/>
    </source>
</evidence>
<dbReference type="PANTHER" id="PTHR43539:SF93">
    <property type="entry name" value="INDOLE-3-PYRUVATE MONOOXYGENASE YUCCA10-RELATED"/>
    <property type="match status" value="1"/>
</dbReference>
<keyword evidence="8" id="KW-0503">Monooxygenase</keyword>
<evidence type="ECO:0000313" key="12">
    <source>
        <dbReference type="EMBL" id="KAG5391490.1"/>
    </source>
</evidence>
<dbReference type="EC" id="1.14.13.168" evidence="10"/>
<keyword evidence="4" id="KW-0285">Flavoprotein</keyword>
<evidence type="ECO:0000256" key="9">
    <source>
        <dbReference type="ARBA" id="ARBA00023070"/>
    </source>
</evidence>
<dbReference type="InterPro" id="IPR036188">
    <property type="entry name" value="FAD/NAD-bd_sf"/>
</dbReference>
<name>A0ABQ7LZJ1_BRACM</name>
<accession>A0ABQ7LZJ1</accession>
<comment type="catalytic activity">
    <reaction evidence="11">
        <text>indole-3-pyruvate + NADPH + O2 + H(+) = (indol-3-yl)acetate + CO2 + NADP(+) + H2O</text>
        <dbReference type="Rhea" id="RHEA:34331"/>
        <dbReference type="ChEBI" id="CHEBI:15377"/>
        <dbReference type="ChEBI" id="CHEBI:15378"/>
        <dbReference type="ChEBI" id="CHEBI:15379"/>
        <dbReference type="ChEBI" id="CHEBI:16526"/>
        <dbReference type="ChEBI" id="CHEBI:17640"/>
        <dbReference type="ChEBI" id="CHEBI:30854"/>
        <dbReference type="ChEBI" id="CHEBI:57783"/>
        <dbReference type="ChEBI" id="CHEBI:58349"/>
        <dbReference type="EC" id="1.14.13.168"/>
    </reaction>
</comment>
<evidence type="ECO:0000256" key="7">
    <source>
        <dbReference type="ARBA" id="ARBA00023002"/>
    </source>
</evidence>
<keyword evidence="13" id="KW-1185">Reference proteome</keyword>
<evidence type="ECO:0000256" key="4">
    <source>
        <dbReference type="ARBA" id="ARBA00022630"/>
    </source>
</evidence>
<keyword evidence="7" id="KW-0560">Oxidoreductase</keyword>
<dbReference type="Gene3D" id="3.50.50.60">
    <property type="entry name" value="FAD/NAD(P)-binding domain"/>
    <property type="match status" value="1"/>
</dbReference>
<evidence type="ECO:0000256" key="8">
    <source>
        <dbReference type="ARBA" id="ARBA00023033"/>
    </source>
</evidence>
<sequence length="318" mass="36468">MSSLRLQPPEILTSTTNSKVVLVGVCGSFHWRKRRKFVVVATEENREKCIPAVKWFHTFCGKNVLVVICGNFGMEISFALDNLDTTSSMWELSERFPNLDGQLRIPESCHRKSFGSYHTDNWSSSECTGGMNNLTNENIKPFAARRYRSTFSSVATTRNSDHCHKLWKLNWSEFVVVAAGENGERYIPAVKELYSFTGQIVHSSQYKFGHDFKVVMLMAKAMLFIYGDPFKYGIIRPKQGFFTTKLFTEEIIHVGTVQKIREDNIQDYEYVMKDDRFPKTQMPKYWKGEKNIYCAGFSRKGIAGAAQDVMSITEDIKS</sequence>
<proteinExistence type="inferred from homology"/>
<reference evidence="12 13" key="1">
    <citation type="submission" date="2021-03" db="EMBL/GenBank/DDBJ databases">
        <authorList>
            <person name="King G.J."/>
            <person name="Bancroft I."/>
            <person name="Baten A."/>
            <person name="Bloomfield J."/>
            <person name="Borpatragohain P."/>
            <person name="He Z."/>
            <person name="Irish N."/>
            <person name="Irwin J."/>
            <person name="Liu K."/>
            <person name="Mauleon R.P."/>
            <person name="Moore J."/>
            <person name="Morris R."/>
            <person name="Ostergaard L."/>
            <person name="Wang B."/>
            <person name="Wells R."/>
        </authorList>
    </citation>
    <scope>NUCLEOTIDE SEQUENCE [LARGE SCALE GENOMIC DNA]</scope>
    <source>
        <strain evidence="12">R-o-18</strain>
        <tissue evidence="12">Leaf</tissue>
    </source>
</reference>
<comment type="pathway">
    <text evidence="2">Plant hormone metabolism; auxin biosynthesis.</text>
</comment>
<keyword evidence="6" id="KW-0521">NADP</keyword>
<dbReference type="InterPro" id="IPR050982">
    <property type="entry name" value="Auxin_biosynth/cation_transpt"/>
</dbReference>
<organism evidence="12 13">
    <name type="scientific">Brassica rapa subsp. trilocularis</name>
    <dbReference type="NCBI Taxonomy" id="1813537"/>
    <lineage>
        <taxon>Eukaryota</taxon>
        <taxon>Viridiplantae</taxon>
        <taxon>Streptophyta</taxon>
        <taxon>Embryophyta</taxon>
        <taxon>Tracheophyta</taxon>
        <taxon>Spermatophyta</taxon>
        <taxon>Magnoliopsida</taxon>
        <taxon>eudicotyledons</taxon>
        <taxon>Gunneridae</taxon>
        <taxon>Pentapetalae</taxon>
        <taxon>rosids</taxon>
        <taxon>malvids</taxon>
        <taxon>Brassicales</taxon>
        <taxon>Brassicaceae</taxon>
        <taxon>Brassiceae</taxon>
        <taxon>Brassica</taxon>
    </lineage>
</organism>
<keyword evidence="9" id="KW-0073">Auxin biosynthesis</keyword>
<dbReference type="PANTHER" id="PTHR43539">
    <property type="entry name" value="FLAVIN-BINDING MONOOXYGENASE-LIKE PROTEIN (AFU_ORTHOLOGUE AFUA_4G09220)"/>
    <property type="match status" value="1"/>
</dbReference>
<evidence type="ECO:0000256" key="5">
    <source>
        <dbReference type="ARBA" id="ARBA00022827"/>
    </source>
</evidence>
<dbReference type="EMBL" id="JADBGQ010000006">
    <property type="protein sequence ID" value="KAG5391490.1"/>
    <property type="molecule type" value="Genomic_DNA"/>
</dbReference>
<protein>
    <recommendedName>
        <fullName evidence="10">indole-3-pyruvate monooxygenase</fullName>
        <ecNumber evidence="10">1.14.13.168</ecNumber>
    </recommendedName>
</protein>
<evidence type="ECO:0000256" key="1">
    <source>
        <dbReference type="ARBA" id="ARBA00001974"/>
    </source>
</evidence>
<gene>
    <name evidence="12" type="primary">A06p004860.1_BraROA</name>
    <name evidence="12" type="ORF">IGI04_021453</name>
</gene>
<comment type="caution">
    <text evidence="12">The sequence shown here is derived from an EMBL/GenBank/DDBJ whole genome shotgun (WGS) entry which is preliminary data.</text>
</comment>
<evidence type="ECO:0000256" key="3">
    <source>
        <dbReference type="ARBA" id="ARBA00009183"/>
    </source>
</evidence>
<evidence type="ECO:0000256" key="2">
    <source>
        <dbReference type="ARBA" id="ARBA00004814"/>
    </source>
</evidence>
<keyword evidence="5" id="KW-0274">FAD</keyword>
<evidence type="ECO:0000313" key="13">
    <source>
        <dbReference type="Proteomes" id="UP000823674"/>
    </source>
</evidence>
<comment type="similarity">
    <text evidence="3">Belongs to the FMO family.</text>
</comment>
<evidence type="ECO:0000256" key="11">
    <source>
        <dbReference type="ARBA" id="ARBA00047707"/>
    </source>
</evidence>
<feature type="non-terminal residue" evidence="12">
    <location>
        <position position="318"/>
    </location>
</feature>
<evidence type="ECO:0000256" key="10">
    <source>
        <dbReference type="ARBA" id="ARBA00039148"/>
    </source>
</evidence>
<dbReference type="Proteomes" id="UP000823674">
    <property type="component" value="Chromosome A06"/>
</dbReference>
<comment type="cofactor">
    <cofactor evidence="1">
        <name>FAD</name>
        <dbReference type="ChEBI" id="CHEBI:57692"/>
    </cofactor>
</comment>